<evidence type="ECO:0000256" key="1">
    <source>
        <dbReference type="ARBA" id="ARBA00023027"/>
    </source>
</evidence>
<evidence type="ECO:0000313" key="3">
    <source>
        <dbReference type="EMBL" id="KPL60864.1"/>
    </source>
</evidence>
<evidence type="ECO:0000313" key="4">
    <source>
        <dbReference type="Proteomes" id="UP000050398"/>
    </source>
</evidence>
<dbReference type="PATRIC" id="fig|218284.4.peg.800"/>
<dbReference type="Proteomes" id="UP000050398">
    <property type="component" value="Unassembled WGS sequence"/>
</dbReference>
<evidence type="ECO:0000259" key="2">
    <source>
        <dbReference type="Pfam" id="PF01370"/>
    </source>
</evidence>
<dbReference type="EMBL" id="LIXZ01000002">
    <property type="protein sequence ID" value="KPL60864.1"/>
    <property type="molecule type" value="Genomic_DNA"/>
</dbReference>
<protein>
    <submittedName>
        <fullName evidence="3">UDP-glucose 4-epimerase</fullName>
    </submittedName>
</protein>
<dbReference type="InterPro" id="IPR036291">
    <property type="entry name" value="NAD(P)-bd_dom_sf"/>
</dbReference>
<accession>A0A0P6WJJ6</accession>
<reference evidence="3 4" key="1">
    <citation type="submission" date="2015-08" db="EMBL/GenBank/DDBJ databases">
        <title>Draft Genome Sequence of Bacillus vietnamensis UCD-SED5.</title>
        <authorList>
            <person name="Lee R.D."/>
            <person name="Jospin G."/>
            <person name="Lang J.M."/>
            <person name="Coil D.A."/>
            <person name="Eisen J.A."/>
        </authorList>
    </citation>
    <scope>NUCLEOTIDE SEQUENCE [LARGE SCALE GENOMIC DNA]</scope>
    <source>
        <strain evidence="3 4">UCD-SED5</strain>
    </source>
</reference>
<dbReference type="RefSeq" id="WP_060670986.1">
    <property type="nucleotide sequence ID" value="NZ_LIXZ01000002.1"/>
</dbReference>
<feature type="domain" description="NAD-dependent epimerase/dehydratase" evidence="2">
    <location>
        <begin position="3"/>
        <end position="243"/>
    </location>
</feature>
<dbReference type="AlphaFoldDB" id="A0A0P6WJJ6"/>
<dbReference type="eggNOG" id="COG0451">
    <property type="taxonomic scope" value="Bacteria"/>
</dbReference>
<dbReference type="PROSITE" id="PS00061">
    <property type="entry name" value="ADH_SHORT"/>
    <property type="match status" value="1"/>
</dbReference>
<dbReference type="SUPFAM" id="SSF51735">
    <property type="entry name" value="NAD(P)-binding Rossmann-fold domains"/>
    <property type="match status" value="1"/>
</dbReference>
<dbReference type="Gene3D" id="3.90.25.10">
    <property type="entry name" value="UDP-galactose 4-epimerase, domain 1"/>
    <property type="match status" value="1"/>
</dbReference>
<dbReference type="Pfam" id="PF01370">
    <property type="entry name" value="Epimerase"/>
    <property type="match status" value="1"/>
</dbReference>
<name>A0A0P6WJJ6_9BACI</name>
<sequence>MKIIVTGGAGFIGSHLSRKLIEEKHELLIIDSFHPYYSPERKKRQLSFVREMGSFRFVQKDLLMDEEDLQDVFHDFKADCVVHLAAIPGVSHSLRVPNEYVDYDIKATINTLRMAGESGIRKFIFASSSSVYGNTSHKPSKEEDATGAVVSPYAAAKYSAESFCKAYASIYGMDLTILRFFTVYGPWGRPDMAIYSFIKKLMDGQEIPIYGLENKRDYTYIDDIVDGTYKAIKSEESGTFNLGNGSPVSMDGLICELRTHFPALELRVTERRVGDVTSTFADSMKAKEILGYSPSVSFEEGINRTVRWMKEHEQNSL</sequence>
<keyword evidence="1" id="KW-0520">NAD</keyword>
<proteinExistence type="predicted"/>
<dbReference type="OrthoDB" id="9811743at2"/>
<dbReference type="Gene3D" id="3.40.50.720">
    <property type="entry name" value="NAD(P)-binding Rossmann-like Domain"/>
    <property type="match status" value="1"/>
</dbReference>
<dbReference type="PANTHER" id="PTHR43574">
    <property type="entry name" value="EPIMERASE-RELATED"/>
    <property type="match status" value="1"/>
</dbReference>
<dbReference type="PRINTS" id="PR01713">
    <property type="entry name" value="NUCEPIMERASE"/>
</dbReference>
<dbReference type="InterPro" id="IPR020904">
    <property type="entry name" value="Sc_DH/Rdtase_CS"/>
</dbReference>
<comment type="caution">
    <text evidence="3">The sequence shown here is derived from an EMBL/GenBank/DDBJ whole genome shotgun (WGS) entry which is preliminary data.</text>
</comment>
<organism evidence="3 4">
    <name type="scientific">Rossellomorea vietnamensis</name>
    <dbReference type="NCBI Taxonomy" id="218284"/>
    <lineage>
        <taxon>Bacteria</taxon>
        <taxon>Bacillati</taxon>
        <taxon>Bacillota</taxon>
        <taxon>Bacilli</taxon>
        <taxon>Bacillales</taxon>
        <taxon>Bacillaceae</taxon>
        <taxon>Rossellomorea</taxon>
    </lineage>
</organism>
<dbReference type="InterPro" id="IPR001509">
    <property type="entry name" value="Epimerase_deHydtase"/>
</dbReference>
<gene>
    <name evidence="3" type="ORF">AM506_03785</name>
</gene>